<keyword evidence="3" id="KW-1185">Reference proteome</keyword>
<feature type="region of interest" description="Disordered" evidence="1">
    <location>
        <begin position="44"/>
        <end position="78"/>
    </location>
</feature>
<dbReference type="HOGENOM" id="CLU_2622406_0_0_1"/>
<dbReference type="EMBL" id="KN838925">
    <property type="protein sequence ID" value="KIJ92227.1"/>
    <property type="molecule type" value="Genomic_DNA"/>
</dbReference>
<proteinExistence type="predicted"/>
<reference evidence="2 3" key="1">
    <citation type="submission" date="2014-04" db="EMBL/GenBank/DDBJ databases">
        <authorList>
            <consortium name="DOE Joint Genome Institute"/>
            <person name="Kuo A."/>
            <person name="Kohler A."/>
            <person name="Nagy L.G."/>
            <person name="Floudas D."/>
            <person name="Copeland A."/>
            <person name="Barry K.W."/>
            <person name="Cichocki N."/>
            <person name="Veneault-Fourrey C."/>
            <person name="LaButti K."/>
            <person name="Lindquist E.A."/>
            <person name="Lipzen A."/>
            <person name="Lundell T."/>
            <person name="Morin E."/>
            <person name="Murat C."/>
            <person name="Sun H."/>
            <person name="Tunlid A."/>
            <person name="Henrissat B."/>
            <person name="Grigoriev I.V."/>
            <person name="Hibbett D.S."/>
            <person name="Martin F."/>
            <person name="Nordberg H.P."/>
            <person name="Cantor M.N."/>
            <person name="Hua S.X."/>
        </authorList>
    </citation>
    <scope>NUCLEOTIDE SEQUENCE [LARGE SCALE GENOMIC DNA]</scope>
    <source>
        <strain evidence="2 3">LaAM-08-1</strain>
    </source>
</reference>
<evidence type="ECO:0000313" key="3">
    <source>
        <dbReference type="Proteomes" id="UP000054477"/>
    </source>
</evidence>
<gene>
    <name evidence="2" type="ORF">K443DRAFT_444107</name>
</gene>
<sequence length="78" mass="8625">MFTTCSLSPANFYKTSCCESRIPGVKKEYLVLCHHARGETGSTNIQGIRTSGDLKMKSKHPNTITKSPCKAPKNLQPR</sequence>
<organism evidence="2 3">
    <name type="scientific">Laccaria amethystina LaAM-08-1</name>
    <dbReference type="NCBI Taxonomy" id="1095629"/>
    <lineage>
        <taxon>Eukaryota</taxon>
        <taxon>Fungi</taxon>
        <taxon>Dikarya</taxon>
        <taxon>Basidiomycota</taxon>
        <taxon>Agaricomycotina</taxon>
        <taxon>Agaricomycetes</taxon>
        <taxon>Agaricomycetidae</taxon>
        <taxon>Agaricales</taxon>
        <taxon>Agaricineae</taxon>
        <taxon>Hydnangiaceae</taxon>
        <taxon>Laccaria</taxon>
    </lineage>
</organism>
<dbReference type="AlphaFoldDB" id="A0A0C9X728"/>
<evidence type="ECO:0000256" key="1">
    <source>
        <dbReference type="SAM" id="MobiDB-lite"/>
    </source>
</evidence>
<dbReference type="Proteomes" id="UP000054477">
    <property type="component" value="Unassembled WGS sequence"/>
</dbReference>
<accession>A0A0C9X728</accession>
<evidence type="ECO:0000313" key="2">
    <source>
        <dbReference type="EMBL" id="KIJ92227.1"/>
    </source>
</evidence>
<name>A0A0C9X728_9AGAR</name>
<reference evidence="3" key="2">
    <citation type="submission" date="2015-01" db="EMBL/GenBank/DDBJ databases">
        <title>Evolutionary Origins and Diversification of the Mycorrhizal Mutualists.</title>
        <authorList>
            <consortium name="DOE Joint Genome Institute"/>
            <consortium name="Mycorrhizal Genomics Consortium"/>
            <person name="Kohler A."/>
            <person name="Kuo A."/>
            <person name="Nagy L.G."/>
            <person name="Floudas D."/>
            <person name="Copeland A."/>
            <person name="Barry K.W."/>
            <person name="Cichocki N."/>
            <person name="Veneault-Fourrey C."/>
            <person name="LaButti K."/>
            <person name="Lindquist E.A."/>
            <person name="Lipzen A."/>
            <person name="Lundell T."/>
            <person name="Morin E."/>
            <person name="Murat C."/>
            <person name="Riley R."/>
            <person name="Ohm R."/>
            <person name="Sun H."/>
            <person name="Tunlid A."/>
            <person name="Henrissat B."/>
            <person name="Grigoriev I.V."/>
            <person name="Hibbett D.S."/>
            <person name="Martin F."/>
        </authorList>
    </citation>
    <scope>NUCLEOTIDE SEQUENCE [LARGE SCALE GENOMIC DNA]</scope>
    <source>
        <strain evidence="3">LaAM-08-1</strain>
    </source>
</reference>
<protein>
    <submittedName>
        <fullName evidence="2">Uncharacterized protein</fullName>
    </submittedName>
</protein>